<dbReference type="EMBL" id="JADWYR010000001">
    <property type="protein sequence ID" value="MBG9376955.1"/>
    <property type="molecule type" value="Genomic_DNA"/>
</dbReference>
<keyword evidence="1" id="KW-1133">Transmembrane helix</keyword>
<proteinExistence type="predicted"/>
<organism evidence="2 3">
    <name type="scientific">Panacibacter microcysteis</name>
    <dbReference type="NCBI Taxonomy" id="2793269"/>
    <lineage>
        <taxon>Bacteria</taxon>
        <taxon>Pseudomonadati</taxon>
        <taxon>Bacteroidota</taxon>
        <taxon>Chitinophagia</taxon>
        <taxon>Chitinophagales</taxon>
        <taxon>Chitinophagaceae</taxon>
        <taxon>Panacibacter</taxon>
    </lineage>
</organism>
<feature type="transmembrane region" description="Helical" evidence="1">
    <location>
        <begin position="7"/>
        <end position="26"/>
    </location>
</feature>
<sequence length="55" mass="6299">MKILKAFLRTFMALLIFSIVIANLFFNSYYFGTGAYIVAICIVILIMLTVVFNKK</sequence>
<dbReference type="Proteomes" id="UP000628448">
    <property type="component" value="Unassembled WGS sequence"/>
</dbReference>
<keyword evidence="3" id="KW-1185">Reference proteome</keyword>
<dbReference type="AlphaFoldDB" id="A0A931E7Z6"/>
<evidence type="ECO:0000313" key="3">
    <source>
        <dbReference type="Proteomes" id="UP000628448"/>
    </source>
</evidence>
<keyword evidence="1" id="KW-0812">Transmembrane</keyword>
<comment type="caution">
    <text evidence="2">The sequence shown here is derived from an EMBL/GenBank/DDBJ whole genome shotgun (WGS) entry which is preliminary data.</text>
</comment>
<dbReference type="RefSeq" id="WP_196990944.1">
    <property type="nucleotide sequence ID" value="NZ_JADWYR010000001.1"/>
</dbReference>
<keyword evidence="1" id="KW-0472">Membrane</keyword>
<gene>
    <name evidence="2" type="ORF">I5907_11980</name>
</gene>
<accession>A0A931E7Z6</accession>
<evidence type="ECO:0000256" key="1">
    <source>
        <dbReference type="SAM" id="Phobius"/>
    </source>
</evidence>
<reference evidence="2" key="1">
    <citation type="submission" date="2020-11" db="EMBL/GenBank/DDBJ databases">
        <title>Bacterial whole genome sequence for Panacibacter sp. DH6.</title>
        <authorList>
            <person name="Le V."/>
            <person name="Ko S."/>
            <person name="Ahn C.-Y."/>
            <person name="Oh H.-M."/>
        </authorList>
    </citation>
    <scope>NUCLEOTIDE SEQUENCE</scope>
    <source>
        <strain evidence="2">DH6</strain>
    </source>
</reference>
<feature type="transmembrane region" description="Helical" evidence="1">
    <location>
        <begin position="32"/>
        <end position="52"/>
    </location>
</feature>
<evidence type="ECO:0000313" key="2">
    <source>
        <dbReference type="EMBL" id="MBG9376955.1"/>
    </source>
</evidence>
<name>A0A931E7Z6_9BACT</name>
<protein>
    <submittedName>
        <fullName evidence="2">Uncharacterized protein</fullName>
    </submittedName>
</protein>